<sequence length="120" mass="14146">MWDIILEKFNFDVSKGRKDEWKYLVNLWSGDDFQKKSTQNKINRSKCSLPPYSGTKTYARLRYEMEKKNGKAPSRVEVFLESRKRKKGKQVDAFQQNVIVMSMCSILSLSPFRVYICAYV</sequence>
<reference evidence="1" key="1">
    <citation type="journal article" date="2014" name="Nat. Commun.">
        <title>The tobacco genome sequence and its comparison with those of tomato and potato.</title>
        <authorList>
            <person name="Sierro N."/>
            <person name="Battey J.N."/>
            <person name="Ouadi S."/>
            <person name="Bakaher N."/>
            <person name="Bovet L."/>
            <person name="Willig A."/>
            <person name="Goepfert S."/>
            <person name="Peitsch M.C."/>
            <person name="Ivanov N.V."/>
        </authorList>
    </citation>
    <scope>NUCLEOTIDE SEQUENCE [LARGE SCALE GENOMIC DNA]</scope>
</reference>
<organism evidence="1 2">
    <name type="scientific">Nicotiana tabacum</name>
    <name type="common">Common tobacco</name>
    <dbReference type="NCBI Taxonomy" id="4097"/>
    <lineage>
        <taxon>Eukaryota</taxon>
        <taxon>Viridiplantae</taxon>
        <taxon>Streptophyta</taxon>
        <taxon>Embryophyta</taxon>
        <taxon>Tracheophyta</taxon>
        <taxon>Spermatophyta</taxon>
        <taxon>Magnoliopsida</taxon>
        <taxon>eudicotyledons</taxon>
        <taxon>Gunneridae</taxon>
        <taxon>Pentapetalae</taxon>
        <taxon>asterids</taxon>
        <taxon>lamiids</taxon>
        <taxon>Solanales</taxon>
        <taxon>Solanaceae</taxon>
        <taxon>Nicotianoideae</taxon>
        <taxon>Nicotianeae</taxon>
        <taxon>Nicotiana</taxon>
    </lineage>
</organism>
<evidence type="ECO:0000313" key="1">
    <source>
        <dbReference type="Proteomes" id="UP000790787"/>
    </source>
</evidence>
<dbReference type="RefSeq" id="XP_075089883.1">
    <property type="nucleotide sequence ID" value="XM_075233782.1"/>
</dbReference>
<reference evidence="2" key="2">
    <citation type="submission" date="2025-08" db="UniProtKB">
        <authorList>
            <consortium name="RefSeq"/>
        </authorList>
    </citation>
    <scope>IDENTIFICATION</scope>
    <source>
        <tissue evidence="2">Leaf</tissue>
    </source>
</reference>
<protein>
    <submittedName>
        <fullName evidence="2">Uncharacterized protein LOC107763085 isoform X3</fullName>
    </submittedName>
</protein>
<proteinExistence type="predicted"/>
<dbReference type="Proteomes" id="UP000790787">
    <property type="component" value="Chromosome 17"/>
</dbReference>
<evidence type="ECO:0000313" key="2">
    <source>
        <dbReference type="RefSeq" id="XP_075089883.1"/>
    </source>
</evidence>
<keyword evidence="1" id="KW-1185">Reference proteome</keyword>
<gene>
    <name evidence="2" type="primary">LOC107763085</name>
</gene>
<accession>A0AC58SY40</accession>
<name>A0AC58SY40_TOBAC</name>